<dbReference type="SUPFAM" id="SSF48452">
    <property type="entry name" value="TPR-like"/>
    <property type="match status" value="1"/>
</dbReference>
<sequence>MQIIYKTALVITLWFSFSACVNTDINVDPNKSTNMTHDNILAYAILHGVGDDYDVWRGNLIYAEEFVQHLSATSKSWSGNYYTYNEEYMSAFWERIFRECTNNLEMMAYELKNENEEKNALKLAVIEVLQVWNFHRLSDFYGPIPYSEAGKGATEGIFEPRYDHEQDIYLGNETLNIKGLLERLEDAQKVLSNPPSQAEAFIDGDLFFSGDIDKWNLFCNSLMLRLALRVSDKAPEVARKYAQKAYDNGVLQSNADNIFLNHFSDNSRYMNPTSRVFFNYGGVGGHLFRYSDTFIDVLRNYSDQVDPRLGFLAGVYNSDEKYFSNSEDYKGLPNGLEVSEMTDLANENQFDSQFENGIGVYGFAQPHRKNLVHLNAPTVVLHYAEVQFLLAEAQLKGLVNGAGDANTLYRSGIKAGMELMEMYNAEQALKADQVDDYLASIPTLGSNKAMGLEGALDEIHTQKWVSLLLNGYESYAEWRRTHYPSIVTKKQINHPDNRSNGKIPGRVLYPSREQGANSKGYNSGVQALENGSNDFMSDLWWAKDHH</sequence>
<accession>A0A7X9P1C6</accession>
<dbReference type="Proteomes" id="UP000576082">
    <property type="component" value="Unassembled WGS sequence"/>
</dbReference>
<dbReference type="Pfam" id="PF12771">
    <property type="entry name" value="SusD-like_2"/>
    <property type="match status" value="1"/>
</dbReference>
<dbReference type="InterPro" id="IPR041662">
    <property type="entry name" value="SusD-like_2"/>
</dbReference>
<keyword evidence="2" id="KW-0449">Lipoprotein</keyword>
<dbReference type="PROSITE" id="PS51257">
    <property type="entry name" value="PROKAR_LIPOPROTEIN"/>
    <property type="match status" value="1"/>
</dbReference>
<dbReference type="Gene3D" id="1.25.40.390">
    <property type="match status" value="1"/>
</dbReference>
<keyword evidence="3" id="KW-1185">Reference proteome</keyword>
<evidence type="ECO:0000256" key="1">
    <source>
        <dbReference type="SAM" id="SignalP"/>
    </source>
</evidence>
<protein>
    <submittedName>
        <fullName evidence="2">SusD/RagB family nutrient-binding outer membrane lipoprotein</fullName>
    </submittedName>
</protein>
<dbReference type="AlphaFoldDB" id="A0A7X9P1C6"/>
<dbReference type="InterPro" id="IPR011990">
    <property type="entry name" value="TPR-like_helical_dom_sf"/>
</dbReference>
<reference evidence="2 3" key="1">
    <citation type="submission" date="2020-04" db="EMBL/GenBank/DDBJ databases">
        <title>Flammeovirga sp. SR4, a novel species isolated from seawater.</title>
        <authorList>
            <person name="Wang X."/>
        </authorList>
    </citation>
    <scope>NUCLEOTIDE SEQUENCE [LARGE SCALE GENOMIC DNA]</scope>
    <source>
        <strain evidence="2 3">ATCC 23126</strain>
    </source>
</reference>
<evidence type="ECO:0000313" key="2">
    <source>
        <dbReference type="EMBL" id="NME66854.1"/>
    </source>
</evidence>
<name>A0A7X9P1C6_9BACT</name>
<evidence type="ECO:0000313" key="3">
    <source>
        <dbReference type="Proteomes" id="UP000576082"/>
    </source>
</evidence>
<dbReference type="EMBL" id="JABANE010000005">
    <property type="protein sequence ID" value="NME66854.1"/>
    <property type="molecule type" value="Genomic_DNA"/>
</dbReference>
<gene>
    <name evidence="2" type="ORF">HHU12_02650</name>
</gene>
<organism evidence="2 3">
    <name type="scientific">Flammeovirga aprica JL-4</name>
    <dbReference type="NCBI Taxonomy" id="694437"/>
    <lineage>
        <taxon>Bacteria</taxon>
        <taxon>Pseudomonadati</taxon>
        <taxon>Bacteroidota</taxon>
        <taxon>Cytophagia</taxon>
        <taxon>Cytophagales</taxon>
        <taxon>Flammeovirgaceae</taxon>
        <taxon>Flammeovirga</taxon>
    </lineage>
</organism>
<keyword evidence="1" id="KW-0732">Signal</keyword>
<dbReference type="RefSeq" id="WP_169654739.1">
    <property type="nucleotide sequence ID" value="NZ_JABANE010000005.1"/>
</dbReference>
<feature type="chain" id="PRO_5031252764" evidence="1">
    <location>
        <begin position="22"/>
        <end position="546"/>
    </location>
</feature>
<proteinExistence type="predicted"/>
<comment type="caution">
    <text evidence="2">The sequence shown here is derived from an EMBL/GenBank/DDBJ whole genome shotgun (WGS) entry which is preliminary data.</text>
</comment>
<feature type="signal peptide" evidence="1">
    <location>
        <begin position="1"/>
        <end position="21"/>
    </location>
</feature>